<name>A0A3P8HDE6_9TREM</name>
<dbReference type="SUPFAM" id="SSF52540">
    <property type="entry name" value="P-loop containing nucleoside triphosphate hydrolases"/>
    <property type="match status" value="1"/>
</dbReference>
<sequence>MTSQQAAHGFFETSAKTGKNIQNLFQAVAECMVSTWGAPKVSLIFRFS</sequence>
<evidence type="ECO:0000313" key="1">
    <source>
        <dbReference type="EMBL" id="VDP44469.1"/>
    </source>
</evidence>
<proteinExistence type="predicted"/>
<keyword evidence="2" id="KW-1185">Reference proteome</keyword>
<dbReference type="AlphaFoldDB" id="A0A3P8HDE6"/>
<accession>A0A3P8HDE6</accession>
<protein>
    <submittedName>
        <fullName evidence="1">Uncharacterized protein</fullName>
    </submittedName>
</protein>
<gene>
    <name evidence="1" type="ORF">SMTD_LOCUS8394</name>
</gene>
<dbReference type="EMBL" id="UZAL01028901">
    <property type="protein sequence ID" value="VDP44469.1"/>
    <property type="molecule type" value="Genomic_DNA"/>
</dbReference>
<evidence type="ECO:0000313" key="2">
    <source>
        <dbReference type="Proteomes" id="UP000269396"/>
    </source>
</evidence>
<organism evidence="1 2">
    <name type="scientific">Schistosoma mattheei</name>
    <dbReference type="NCBI Taxonomy" id="31246"/>
    <lineage>
        <taxon>Eukaryota</taxon>
        <taxon>Metazoa</taxon>
        <taxon>Spiralia</taxon>
        <taxon>Lophotrochozoa</taxon>
        <taxon>Platyhelminthes</taxon>
        <taxon>Trematoda</taxon>
        <taxon>Digenea</taxon>
        <taxon>Strigeidida</taxon>
        <taxon>Schistosomatoidea</taxon>
        <taxon>Schistosomatidae</taxon>
        <taxon>Schistosoma</taxon>
    </lineage>
</organism>
<dbReference type="Proteomes" id="UP000269396">
    <property type="component" value="Unassembled WGS sequence"/>
</dbReference>
<dbReference type="InterPro" id="IPR027417">
    <property type="entry name" value="P-loop_NTPase"/>
</dbReference>
<dbReference type="Gene3D" id="3.40.50.300">
    <property type="entry name" value="P-loop containing nucleotide triphosphate hydrolases"/>
    <property type="match status" value="1"/>
</dbReference>
<reference evidence="1 2" key="1">
    <citation type="submission" date="2018-11" db="EMBL/GenBank/DDBJ databases">
        <authorList>
            <consortium name="Pathogen Informatics"/>
        </authorList>
    </citation>
    <scope>NUCLEOTIDE SEQUENCE [LARGE SCALE GENOMIC DNA]</scope>
    <source>
        <strain>Denwood</strain>
        <strain evidence="2">Zambia</strain>
    </source>
</reference>